<proteinExistence type="predicted"/>
<feature type="compositionally biased region" description="Pro residues" evidence="1">
    <location>
        <begin position="229"/>
        <end position="247"/>
    </location>
</feature>
<evidence type="ECO:0000313" key="3">
    <source>
        <dbReference type="Proteomes" id="UP000252355"/>
    </source>
</evidence>
<feature type="compositionally biased region" description="Pro residues" evidence="1">
    <location>
        <begin position="195"/>
        <end position="206"/>
    </location>
</feature>
<dbReference type="SUPFAM" id="SSF51445">
    <property type="entry name" value="(Trans)glycosidases"/>
    <property type="match status" value="1"/>
</dbReference>
<dbReference type="EMBL" id="QOQW01000008">
    <property type="protein sequence ID" value="RCK80168.1"/>
    <property type="molecule type" value="Genomic_DNA"/>
</dbReference>
<sequence length="556" mass="62602">MLCLAGGWRESLWAESEEVGGERPGEPTPTRQVGLDAMFQGAWLDGFPASAPLPQVDTEPNPQGARAPTPASGRQGAQPLEKTVAAARSFLRRRPDIAEKIPQWCGETSPIGILAHWVRITHERNEYFREAMSVLKRLSPADFLALRPDIARSVRQSRGETDPRRVIALWLRYNTTENSIFVDLARWITGRRPWPDAPGQPVPRPPADGSSGQRPPSAPPGTPTGPETPGRPPVAVPPSPPSPPVTPPKRRYDLASLPRPTFDNGWGIHWFPTLGSSREVVDRYLDECEQMGLRWIVFLNEAEKISEANDYLVDRMQAKGMMPILRLYSRTVPLDWAKVRQVVAHYVERGVFYFQIYNEPNLKCEWEDGRIDLPRFLELWEKGATVILEAGGFPAFAPLAPGGEDGRSDIQFFEECLQRMKARGTLPLLKKCWIAIHNQTWHPVDYEADTFSFKKFLFFNRAVVKYLGESRPIIATEGGFQTGGNAAMNERHCAYNLDYYRYMLQAEPYFLAQCSWILGNDVGGGAPGMWEDATWFKPSGPMPIVDALKREPKRPR</sequence>
<comment type="caution">
    <text evidence="2">The sequence shown here is derived from an EMBL/GenBank/DDBJ whole genome shotgun (WGS) entry which is preliminary data.</text>
</comment>
<organism evidence="2 3">
    <name type="scientific">Candidatus Ozemobacter sibiricus</name>
    <dbReference type="NCBI Taxonomy" id="2268124"/>
    <lineage>
        <taxon>Bacteria</taxon>
        <taxon>Candidatus Ozemobacteria</taxon>
        <taxon>Candidatus Ozemobacterales</taxon>
        <taxon>Candidatus Ozemobacteraceae</taxon>
        <taxon>Candidatus Ozemobacter</taxon>
    </lineage>
</organism>
<evidence type="ECO:0000256" key="1">
    <source>
        <dbReference type="SAM" id="MobiDB-lite"/>
    </source>
</evidence>
<reference evidence="2 3" key="1">
    <citation type="submission" date="2018-05" db="EMBL/GenBank/DDBJ databases">
        <title>A metagenomic window into the 2 km-deep terrestrial subsurface aquifer revealed taxonomically and functionally diverse microbial community comprising novel uncultured bacterial lineages.</title>
        <authorList>
            <person name="Kadnikov V.V."/>
            <person name="Mardanov A.V."/>
            <person name="Beletsky A.V."/>
            <person name="Banks D."/>
            <person name="Pimenov N.V."/>
            <person name="Frank Y.A."/>
            <person name="Karnachuk O.V."/>
            <person name="Ravin N.V."/>
        </authorList>
    </citation>
    <scope>NUCLEOTIDE SEQUENCE [LARGE SCALE GENOMIC DNA]</scope>
    <source>
        <strain evidence="2">BY5</strain>
    </source>
</reference>
<gene>
    <name evidence="2" type="ORF">OZSIB_3672</name>
</gene>
<dbReference type="Proteomes" id="UP000252355">
    <property type="component" value="Unassembled WGS sequence"/>
</dbReference>
<dbReference type="AlphaFoldDB" id="A0A367ZPV5"/>
<dbReference type="InterPro" id="IPR017853">
    <property type="entry name" value="GH"/>
</dbReference>
<feature type="region of interest" description="Disordered" evidence="1">
    <location>
        <begin position="192"/>
        <end position="256"/>
    </location>
</feature>
<evidence type="ECO:0000313" key="2">
    <source>
        <dbReference type="EMBL" id="RCK80168.1"/>
    </source>
</evidence>
<dbReference type="Gene3D" id="3.20.20.80">
    <property type="entry name" value="Glycosidases"/>
    <property type="match status" value="1"/>
</dbReference>
<accession>A0A367ZPV5</accession>
<name>A0A367ZPV5_9BACT</name>
<protein>
    <submittedName>
        <fullName evidence="2">Uncharacterized protein</fullName>
    </submittedName>
</protein>
<feature type="region of interest" description="Disordered" evidence="1">
    <location>
        <begin position="50"/>
        <end position="79"/>
    </location>
</feature>